<name>A0A0U5FVH2_ASPCI</name>
<keyword evidence="2" id="KW-1133">Transmembrane helix</keyword>
<dbReference type="AlphaFoldDB" id="A0A0U5FVH2"/>
<evidence type="ECO:0000256" key="1">
    <source>
        <dbReference type="SAM" id="MobiDB-lite"/>
    </source>
</evidence>
<dbReference type="EMBL" id="CDMC01000001">
    <property type="protein sequence ID" value="CEL02072.1"/>
    <property type="molecule type" value="Genomic_DNA"/>
</dbReference>
<accession>A0A0U5FVH2</accession>
<keyword evidence="5" id="KW-1185">Reference proteome</keyword>
<feature type="chain" id="PRO_5006857332" evidence="3">
    <location>
        <begin position="19"/>
        <end position="372"/>
    </location>
</feature>
<keyword evidence="2" id="KW-0472">Membrane</keyword>
<sequence length="372" mass="40025">MKVQTIWGWMFLAMGAGAMDCYLSPDKSTFNSFDDLHSRLDGCTTIIAAEILLDGLRGFLDLPDIVNITGTITASGVRAPTERLRGINMPNLRFVGGVDVRACIYMDYFGFGQVKDVSGAVYIQSPESGARLEFGNLTRADSVTLKGTFSSVHFDSLETVDNDVIIESCDGCSPGNIDRPDPDDHLSVTLPLLASMGYLKIAGLIGRISLPALKATDADIHINAQYPLDINLPLESANSIDLQGRITSVHLPNLSANTPLSLNSTYECDDSDSLTDVTCPIPQNLSNRERIGMGVGIAAGVACVGLGVWFLWRRRRQSREKLIKARREAGRRAGHDGVDGVDSTTELVGLESNGAGSGRQARPRTPPPAYAP</sequence>
<evidence type="ECO:0000256" key="3">
    <source>
        <dbReference type="SAM" id="SignalP"/>
    </source>
</evidence>
<protein>
    <submittedName>
        <fullName evidence="4">Uncharacterized protein</fullName>
    </submittedName>
</protein>
<keyword evidence="2" id="KW-0812">Transmembrane</keyword>
<dbReference type="Proteomes" id="UP000054771">
    <property type="component" value="Unassembled WGS sequence"/>
</dbReference>
<proteinExistence type="predicted"/>
<reference evidence="5" key="1">
    <citation type="journal article" date="2016" name="Genome Announc.">
        <title>Draft genome sequences of fungus Aspergillus calidoustus.</title>
        <authorList>
            <person name="Horn F."/>
            <person name="Linde J."/>
            <person name="Mattern D.J."/>
            <person name="Walther G."/>
            <person name="Guthke R."/>
            <person name="Scherlach K."/>
            <person name="Martin K."/>
            <person name="Brakhage A.A."/>
            <person name="Petzke L."/>
            <person name="Valiante V."/>
        </authorList>
    </citation>
    <scope>NUCLEOTIDE SEQUENCE [LARGE SCALE GENOMIC DNA]</scope>
    <source>
        <strain evidence="5">SF006504</strain>
    </source>
</reference>
<feature type="compositionally biased region" description="Basic and acidic residues" evidence="1">
    <location>
        <begin position="326"/>
        <end position="338"/>
    </location>
</feature>
<dbReference type="STRING" id="454130.A0A0U5FVH2"/>
<feature type="region of interest" description="Disordered" evidence="1">
    <location>
        <begin position="326"/>
        <end position="372"/>
    </location>
</feature>
<gene>
    <name evidence="4" type="ORF">ASPCAL01647</name>
</gene>
<keyword evidence="3" id="KW-0732">Signal</keyword>
<organism evidence="4 5">
    <name type="scientific">Aspergillus calidoustus</name>
    <dbReference type="NCBI Taxonomy" id="454130"/>
    <lineage>
        <taxon>Eukaryota</taxon>
        <taxon>Fungi</taxon>
        <taxon>Dikarya</taxon>
        <taxon>Ascomycota</taxon>
        <taxon>Pezizomycotina</taxon>
        <taxon>Eurotiomycetes</taxon>
        <taxon>Eurotiomycetidae</taxon>
        <taxon>Eurotiales</taxon>
        <taxon>Aspergillaceae</taxon>
        <taxon>Aspergillus</taxon>
        <taxon>Aspergillus subgen. Nidulantes</taxon>
    </lineage>
</organism>
<dbReference type="OrthoDB" id="536881at2759"/>
<evidence type="ECO:0000313" key="5">
    <source>
        <dbReference type="Proteomes" id="UP000054771"/>
    </source>
</evidence>
<evidence type="ECO:0000256" key="2">
    <source>
        <dbReference type="SAM" id="Phobius"/>
    </source>
</evidence>
<feature type="transmembrane region" description="Helical" evidence="2">
    <location>
        <begin position="291"/>
        <end position="312"/>
    </location>
</feature>
<feature type="signal peptide" evidence="3">
    <location>
        <begin position="1"/>
        <end position="18"/>
    </location>
</feature>
<evidence type="ECO:0000313" key="4">
    <source>
        <dbReference type="EMBL" id="CEL02072.1"/>
    </source>
</evidence>